<evidence type="ECO:0000313" key="2">
    <source>
        <dbReference type="Proteomes" id="UP000087171"/>
    </source>
</evidence>
<reference evidence="2" key="1">
    <citation type="journal article" date="2013" name="Nat. Biotechnol.">
        <title>Draft genome sequence of chickpea (Cicer arietinum) provides a resource for trait improvement.</title>
        <authorList>
            <person name="Varshney R.K."/>
            <person name="Song C."/>
            <person name="Saxena R.K."/>
            <person name="Azam S."/>
            <person name="Yu S."/>
            <person name="Sharpe A.G."/>
            <person name="Cannon S."/>
            <person name="Baek J."/>
            <person name="Rosen B.D."/>
            <person name="Tar'an B."/>
            <person name="Millan T."/>
            <person name="Zhang X."/>
            <person name="Ramsay L.D."/>
            <person name="Iwata A."/>
            <person name="Wang Y."/>
            <person name="Nelson W."/>
            <person name="Farmer A.D."/>
            <person name="Gaur P.M."/>
            <person name="Soderlund C."/>
            <person name="Penmetsa R.V."/>
            <person name="Xu C."/>
            <person name="Bharti A.K."/>
            <person name="He W."/>
            <person name="Winter P."/>
            <person name="Zhao S."/>
            <person name="Hane J.K."/>
            <person name="Carrasquilla-Garcia N."/>
            <person name="Condie J.A."/>
            <person name="Upadhyaya H.D."/>
            <person name="Luo M.C."/>
            <person name="Thudi M."/>
            <person name="Gowda C.L."/>
            <person name="Singh N.P."/>
            <person name="Lichtenzveig J."/>
            <person name="Gali K.K."/>
            <person name="Rubio J."/>
            <person name="Nadarajan N."/>
            <person name="Dolezel J."/>
            <person name="Bansal K.C."/>
            <person name="Xu X."/>
            <person name="Edwards D."/>
            <person name="Zhang G."/>
            <person name="Kahl G."/>
            <person name="Gil J."/>
            <person name="Singh K.B."/>
            <person name="Datta S.K."/>
            <person name="Jackson S.A."/>
            <person name="Wang J."/>
            <person name="Cook D.R."/>
        </authorList>
    </citation>
    <scope>NUCLEOTIDE SEQUENCE [LARGE SCALE GENOMIC DNA]</scope>
    <source>
        <strain evidence="2">cv. CDC Frontier</strain>
    </source>
</reference>
<dbReference type="InterPro" id="IPR006527">
    <property type="entry name" value="F-box-assoc_dom_typ1"/>
</dbReference>
<feature type="domain" description="F-box associated beta-propeller type 1" evidence="1">
    <location>
        <begin position="111"/>
        <end position="351"/>
    </location>
</feature>
<dbReference type="NCBIfam" id="TIGR01640">
    <property type="entry name" value="F_box_assoc_1"/>
    <property type="match status" value="1"/>
</dbReference>
<proteinExistence type="predicted"/>
<sequence length="379" mass="43788">MASTSEKKVSSYYIPDDIAFSILSKLPIKSLKRFFCVRKSWSLLFENPNFIYMFHNNFLSKSHSLYDDVSIILNQFASPDFHWNLYLLSGEKLESKVKLDFPPPFHIQQNGVTLTRILSSAINGILCIYDCDNHTKAILWNPATKEIKVIPPSLGEFSPEFRTVFTLHGFGYDHVSDDYKVIQHVSYFVFDGGPWDNVIPDPFWEIYSLKRNSWRKLEFFTQPRYYDIDTEVYLNGVCHWLGKTIDKTHVVSFDLCNEVFFFTPSPLEDVHDDFDVHLVGLNGNVAMISNYKNTSSFHISILGELGVKESWIRLFDVGPLSSIDHPIGTGKKGNIFFRKENDELVCLDLTTGVIEEIGFKGEKLWCQMVVYKENLRPIR</sequence>
<dbReference type="STRING" id="3827.A0A1S2YTY3"/>
<reference evidence="3" key="2">
    <citation type="submission" date="2025-08" db="UniProtKB">
        <authorList>
            <consortium name="RefSeq"/>
        </authorList>
    </citation>
    <scope>IDENTIFICATION</scope>
    <source>
        <tissue evidence="3">Etiolated seedlings</tissue>
    </source>
</reference>
<gene>
    <name evidence="3" type="primary">LOC101504320</name>
</gene>
<keyword evidence="2" id="KW-1185">Reference proteome</keyword>
<dbReference type="InterPro" id="IPR017451">
    <property type="entry name" value="F-box-assoc_interact_dom"/>
</dbReference>
<organism evidence="2 3">
    <name type="scientific">Cicer arietinum</name>
    <name type="common">Chickpea</name>
    <name type="synonym">Garbanzo</name>
    <dbReference type="NCBI Taxonomy" id="3827"/>
    <lineage>
        <taxon>Eukaryota</taxon>
        <taxon>Viridiplantae</taxon>
        <taxon>Streptophyta</taxon>
        <taxon>Embryophyta</taxon>
        <taxon>Tracheophyta</taxon>
        <taxon>Spermatophyta</taxon>
        <taxon>Magnoliopsida</taxon>
        <taxon>eudicotyledons</taxon>
        <taxon>Gunneridae</taxon>
        <taxon>Pentapetalae</taxon>
        <taxon>rosids</taxon>
        <taxon>fabids</taxon>
        <taxon>Fabales</taxon>
        <taxon>Fabaceae</taxon>
        <taxon>Papilionoideae</taxon>
        <taxon>50 kb inversion clade</taxon>
        <taxon>NPAAA clade</taxon>
        <taxon>Hologalegina</taxon>
        <taxon>IRL clade</taxon>
        <taxon>Cicereae</taxon>
        <taxon>Cicer</taxon>
    </lineage>
</organism>
<dbReference type="OrthoDB" id="1555129at2759"/>
<dbReference type="Proteomes" id="UP000087171">
    <property type="component" value="Chromosome Ca7"/>
</dbReference>
<evidence type="ECO:0000313" key="3">
    <source>
        <dbReference type="RefSeq" id="XP_004509871.1"/>
    </source>
</evidence>
<dbReference type="Pfam" id="PF07734">
    <property type="entry name" value="FBA_1"/>
    <property type="match status" value="1"/>
</dbReference>
<dbReference type="InterPro" id="IPR050796">
    <property type="entry name" value="SCF_F-box_component"/>
</dbReference>
<dbReference type="RefSeq" id="XP_004509871.1">
    <property type="nucleotide sequence ID" value="XM_004509814.3"/>
</dbReference>
<evidence type="ECO:0000259" key="1">
    <source>
        <dbReference type="Pfam" id="PF07734"/>
    </source>
</evidence>
<dbReference type="SUPFAM" id="SSF81383">
    <property type="entry name" value="F-box domain"/>
    <property type="match status" value="1"/>
</dbReference>
<dbReference type="PaxDb" id="3827-XP_004509871.1"/>
<accession>A0A1S2YTY3</accession>
<dbReference type="InterPro" id="IPR036047">
    <property type="entry name" value="F-box-like_dom_sf"/>
</dbReference>
<dbReference type="PANTHER" id="PTHR31672">
    <property type="entry name" value="BNACNNG10540D PROTEIN"/>
    <property type="match status" value="1"/>
</dbReference>
<dbReference type="eggNOG" id="ENOG502SQBG">
    <property type="taxonomic scope" value="Eukaryota"/>
</dbReference>
<name>A0A1S2YTY3_CICAR</name>
<dbReference type="KEGG" id="cam:101504320"/>
<protein>
    <submittedName>
        <fullName evidence="3">F-box/kelch-repeat protein At3g06240-like</fullName>
    </submittedName>
</protein>
<dbReference type="PANTHER" id="PTHR31672:SF13">
    <property type="entry name" value="F-BOX PROTEIN CPR30-LIKE"/>
    <property type="match status" value="1"/>
</dbReference>
<dbReference type="GeneID" id="101504320"/>
<dbReference type="AlphaFoldDB" id="A0A1S2YTY3"/>